<dbReference type="CDD" id="cd07377">
    <property type="entry name" value="WHTH_GntR"/>
    <property type="match status" value="1"/>
</dbReference>
<dbReference type="InterPro" id="IPR015424">
    <property type="entry name" value="PyrdxlP-dep_Trfase"/>
</dbReference>
<dbReference type="GO" id="GO:0003700">
    <property type="term" value="F:DNA-binding transcription factor activity"/>
    <property type="evidence" value="ECO:0007669"/>
    <property type="project" value="InterPro"/>
</dbReference>
<evidence type="ECO:0000313" key="8">
    <source>
        <dbReference type="Proteomes" id="UP000033874"/>
    </source>
</evidence>
<dbReference type="InterPro" id="IPR036388">
    <property type="entry name" value="WH-like_DNA-bd_sf"/>
</dbReference>
<reference evidence="7 8" key="1">
    <citation type="submission" date="2015-04" db="EMBL/GenBank/DDBJ databases">
        <title>Genome sequence of aromatic hydrocarbons-degrading Sphingobium chungbukense DJ77.</title>
        <authorList>
            <person name="Kim Y.-C."/>
            <person name="Chae J.-C."/>
        </authorList>
    </citation>
    <scope>NUCLEOTIDE SEQUENCE [LARGE SCALE GENOMIC DNA]</scope>
    <source>
        <strain evidence="7 8">DJ77</strain>
    </source>
</reference>
<dbReference type="Gene3D" id="3.90.1150.10">
    <property type="entry name" value="Aspartate Aminotransferase, domain 1"/>
    <property type="match status" value="1"/>
</dbReference>
<dbReference type="PROSITE" id="PS50949">
    <property type="entry name" value="HTH_GNTR"/>
    <property type="match status" value="1"/>
</dbReference>
<dbReference type="InterPro" id="IPR051446">
    <property type="entry name" value="HTH_trans_reg/aminotransferase"/>
</dbReference>
<dbReference type="GO" id="GO:0003677">
    <property type="term" value="F:DNA binding"/>
    <property type="evidence" value="ECO:0007669"/>
    <property type="project" value="UniProtKB-KW"/>
</dbReference>
<evidence type="ECO:0000256" key="3">
    <source>
        <dbReference type="ARBA" id="ARBA00023015"/>
    </source>
</evidence>
<keyword evidence="3" id="KW-0805">Transcription regulation</keyword>
<accession>A0A0M3AJH2</accession>
<keyword evidence="2" id="KW-0663">Pyridoxal phosphate</keyword>
<dbReference type="AlphaFoldDB" id="A0A0M3AJH2"/>
<dbReference type="InterPro" id="IPR036390">
    <property type="entry name" value="WH_DNA-bd_sf"/>
</dbReference>
<protein>
    <submittedName>
        <fullName evidence="7">GntR family transcriptional regulator</fullName>
    </submittedName>
</protein>
<dbReference type="SUPFAM" id="SSF53383">
    <property type="entry name" value="PLP-dependent transferases"/>
    <property type="match status" value="1"/>
</dbReference>
<gene>
    <name evidence="7" type="ORF">YP76_21115</name>
</gene>
<dbReference type="Gene3D" id="3.40.640.10">
    <property type="entry name" value="Type I PLP-dependent aspartate aminotransferase-like (Major domain)"/>
    <property type="match status" value="1"/>
</dbReference>
<dbReference type="SUPFAM" id="SSF46785">
    <property type="entry name" value="Winged helix' DNA-binding domain"/>
    <property type="match status" value="1"/>
</dbReference>
<dbReference type="InterPro" id="IPR015422">
    <property type="entry name" value="PyrdxlP-dep_Trfase_small"/>
</dbReference>
<name>A0A0M3AJH2_9SPHN</name>
<evidence type="ECO:0000256" key="2">
    <source>
        <dbReference type="ARBA" id="ARBA00022898"/>
    </source>
</evidence>
<dbReference type="STRING" id="56193.YP76_21115"/>
<dbReference type="EMBL" id="LBIC01000011">
    <property type="protein sequence ID" value="KKW90212.1"/>
    <property type="molecule type" value="Genomic_DNA"/>
</dbReference>
<dbReference type="SMART" id="SM00345">
    <property type="entry name" value="HTH_GNTR"/>
    <property type="match status" value="1"/>
</dbReference>
<evidence type="ECO:0000313" key="7">
    <source>
        <dbReference type="EMBL" id="KKW90212.1"/>
    </source>
</evidence>
<organism evidence="7 8">
    <name type="scientific">Sphingobium chungbukense</name>
    <dbReference type="NCBI Taxonomy" id="56193"/>
    <lineage>
        <taxon>Bacteria</taxon>
        <taxon>Pseudomonadati</taxon>
        <taxon>Pseudomonadota</taxon>
        <taxon>Alphaproteobacteria</taxon>
        <taxon>Sphingomonadales</taxon>
        <taxon>Sphingomonadaceae</taxon>
        <taxon>Sphingobium</taxon>
    </lineage>
</organism>
<dbReference type="Gene3D" id="1.10.10.10">
    <property type="entry name" value="Winged helix-like DNA-binding domain superfamily/Winged helix DNA-binding domain"/>
    <property type="match status" value="1"/>
</dbReference>
<dbReference type="Pfam" id="PF00155">
    <property type="entry name" value="Aminotran_1_2"/>
    <property type="match status" value="1"/>
</dbReference>
<keyword evidence="4" id="KW-0238">DNA-binding</keyword>
<dbReference type="InterPro" id="IPR004839">
    <property type="entry name" value="Aminotransferase_I/II_large"/>
</dbReference>
<evidence type="ECO:0000256" key="4">
    <source>
        <dbReference type="ARBA" id="ARBA00023125"/>
    </source>
</evidence>
<dbReference type="InterPro" id="IPR000524">
    <property type="entry name" value="Tscrpt_reg_HTH_GntR"/>
</dbReference>
<sequence length="465" mass="49811">MHDWTPDLSTSTKPRYLALADRIALDMQSGRLVAGDRLPAQRSLAAKLGIDFTTVARGYGEAQKRGLVEARQGQGTFVLSAQRAAARPETIQPARAHGDDTDLSMNLPPEPENPELIARMRAGWDALGQDIIPMLRYRSFGGGTRDKEAALHWLARRDLAPAIEQLYVTPGAHAALLGILSALAKPGDVLLSENLTYPGVRAVAALVGVELHGLPMDAEGIVPEAFAEACERLSPKALYLNPTLQNPTNLTISLARRHAIIEIARKYGVALIEDDAYGFIAQGTPPPLAALAPDLTWYVASLAKCIGAGLRTAYVIVPENRSAWAFASAVRSAAVMASPITMALATRWIEDGTADAVLRAVRAETEERQKLAHRILAHQRLEGDPDSFNIWLSLPEGWTRSAFVGHMRSTGVGIVPSDAFTVSGTPPEAVRICLGGPASRSTVERALECAAHALEALPAAVTSFL</sequence>
<dbReference type="GO" id="GO:0030170">
    <property type="term" value="F:pyridoxal phosphate binding"/>
    <property type="evidence" value="ECO:0007669"/>
    <property type="project" value="InterPro"/>
</dbReference>
<feature type="domain" description="HTH gntR-type" evidence="6">
    <location>
        <begin position="13"/>
        <end position="81"/>
    </location>
</feature>
<dbReference type="Proteomes" id="UP000033874">
    <property type="component" value="Unassembled WGS sequence"/>
</dbReference>
<dbReference type="InterPro" id="IPR015421">
    <property type="entry name" value="PyrdxlP-dep_Trfase_major"/>
</dbReference>
<dbReference type="RefSeq" id="WP_046765583.1">
    <property type="nucleotide sequence ID" value="NZ_LBIC01000011.1"/>
</dbReference>
<dbReference type="Pfam" id="PF00392">
    <property type="entry name" value="GntR"/>
    <property type="match status" value="1"/>
</dbReference>
<evidence type="ECO:0000259" key="6">
    <source>
        <dbReference type="PROSITE" id="PS50949"/>
    </source>
</evidence>
<comment type="similarity">
    <text evidence="1">In the C-terminal section; belongs to the class-I pyridoxal-phosphate-dependent aminotransferase family.</text>
</comment>
<dbReference type="CDD" id="cd00609">
    <property type="entry name" value="AAT_like"/>
    <property type="match status" value="1"/>
</dbReference>
<keyword evidence="5" id="KW-0804">Transcription</keyword>
<evidence type="ECO:0000256" key="1">
    <source>
        <dbReference type="ARBA" id="ARBA00005384"/>
    </source>
</evidence>
<evidence type="ECO:0000256" key="5">
    <source>
        <dbReference type="ARBA" id="ARBA00023163"/>
    </source>
</evidence>
<dbReference type="PATRIC" id="fig|56193.3.peg.4440"/>
<keyword evidence="8" id="KW-1185">Reference proteome</keyword>
<dbReference type="PANTHER" id="PTHR46577">
    <property type="entry name" value="HTH-TYPE TRANSCRIPTIONAL REGULATORY PROTEIN GABR"/>
    <property type="match status" value="1"/>
</dbReference>
<comment type="caution">
    <text evidence="7">The sequence shown here is derived from an EMBL/GenBank/DDBJ whole genome shotgun (WGS) entry which is preliminary data.</text>
</comment>
<dbReference type="PANTHER" id="PTHR46577:SF1">
    <property type="entry name" value="HTH-TYPE TRANSCRIPTIONAL REGULATORY PROTEIN GABR"/>
    <property type="match status" value="1"/>
</dbReference>
<proteinExistence type="inferred from homology"/>